<name>A0AA88J1C2_FICCA</name>
<dbReference type="AlphaFoldDB" id="A0AA88J1C2"/>
<evidence type="ECO:0000313" key="2">
    <source>
        <dbReference type="Proteomes" id="UP001187192"/>
    </source>
</evidence>
<protein>
    <submittedName>
        <fullName evidence="1">Uncharacterized protein</fullName>
    </submittedName>
</protein>
<proteinExistence type="predicted"/>
<dbReference type="EMBL" id="BTGU01000085">
    <property type="protein sequence ID" value="GMN59242.1"/>
    <property type="molecule type" value="Genomic_DNA"/>
</dbReference>
<reference evidence="1" key="1">
    <citation type="submission" date="2023-07" db="EMBL/GenBank/DDBJ databases">
        <title>draft genome sequence of fig (Ficus carica).</title>
        <authorList>
            <person name="Takahashi T."/>
            <person name="Nishimura K."/>
        </authorList>
    </citation>
    <scope>NUCLEOTIDE SEQUENCE</scope>
</reference>
<gene>
    <name evidence="1" type="ORF">TIFTF001_028352</name>
</gene>
<dbReference type="Proteomes" id="UP001187192">
    <property type="component" value="Unassembled WGS sequence"/>
</dbReference>
<evidence type="ECO:0000313" key="1">
    <source>
        <dbReference type="EMBL" id="GMN59242.1"/>
    </source>
</evidence>
<keyword evidence="2" id="KW-1185">Reference proteome</keyword>
<comment type="caution">
    <text evidence="1">The sequence shown here is derived from an EMBL/GenBank/DDBJ whole genome shotgun (WGS) entry which is preliminary data.</text>
</comment>
<sequence length="69" mass="7608">MAIEVGFQAKVGSSWILTPGLGFKTWLWLSFGSRTEVRGPTHTSTFVPKLDLIIVLKPDPNPKMDPTPV</sequence>
<accession>A0AA88J1C2</accession>
<organism evidence="1 2">
    <name type="scientific">Ficus carica</name>
    <name type="common">Common fig</name>
    <dbReference type="NCBI Taxonomy" id="3494"/>
    <lineage>
        <taxon>Eukaryota</taxon>
        <taxon>Viridiplantae</taxon>
        <taxon>Streptophyta</taxon>
        <taxon>Embryophyta</taxon>
        <taxon>Tracheophyta</taxon>
        <taxon>Spermatophyta</taxon>
        <taxon>Magnoliopsida</taxon>
        <taxon>eudicotyledons</taxon>
        <taxon>Gunneridae</taxon>
        <taxon>Pentapetalae</taxon>
        <taxon>rosids</taxon>
        <taxon>fabids</taxon>
        <taxon>Rosales</taxon>
        <taxon>Moraceae</taxon>
        <taxon>Ficeae</taxon>
        <taxon>Ficus</taxon>
    </lineage>
</organism>